<protein>
    <submittedName>
        <fullName evidence="1">Uncharacterized protein</fullName>
    </submittedName>
</protein>
<reference evidence="1" key="1">
    <citation type="journal article" date="2012" name="Proc. Natl. Acad. Sci. U.S.A.">
        <title>Antigenic diversity is generated by distinct evolutionary mechanisms in African trypanosome species.</title>
        <authorList>
            <person name="Jackson A.P."/>
            <person name="Berry A."/>
            <person name="Aslett M."/>
            <person name="Allison H.C."/>
            <person name="Burton P."/>
            <person name="Vavrova-Anderson J."/>
            <person name="Brown R."/>
            <person name="Browne H."/>
            <person name="Corton N."/>
            <person name="Hauser H."/>
            <person name="Gamble J."/>
            <person name="Gilderthorp R."/>
            <person name="Marcello L."/>
            <person name="McQuillan J."/>
            <person name="Otto T.D."/>
            <person name="Quail M.A."/>
            <person name="Sanders M.J."/>
            <person name="van Tonder A."/>
            <person name="Ginger M.L."/>
            <person name="Field M.C."/>
            <person name="Barry J.D."/>
            <person name="Hertz-Fowler C."/>
            <person name="Berriman M."/>
        </authorList>
    </citation>
    <scope>NUCLEOTIDE SEQUENCE</scope>
    <source>
        <strain evidence="1">IL3000</strain>
    </source>
</reference>
<dbReference type="AlphaFoldDB" id="G0UKW5"/>
<dbReference type="PANTHER" id="PTHR13651">
    <property type="entry name" value="PROTEIN ABITRAM"/>
    <property type="match status" value="1"/>
</dbReference>
<dbReference type="GO" id="GO:0005634">
    <property type="term" value="C:nucleus"/>
    <property type="evidence" value="ECO:0007669"/>
    <property type="project" value="TreeGrafter"/>
</dbReference>
<dbReference type="InterPro" id="IPR039169">
    <property type="entry name" value="Abitram"/>
</dbReference>
<dbReference type="PANTHER" id="PTHR13651:SF0">
    <property type="entry name" value="PROTEIN ABITRAM"/>
    <property type="match status" value="1"/>
</dbReference>
<name>G0UKW5_TRYCI</name>
<sequence>MRSMDCSPARYVVAPKPSTFDYFTERYYYQYVVKGCKGVEGNNCRLLVHSNGICVLCLDETHVAVEAAGVAAAAKSGGAAENGTVASVVFGSGRGNSQISSGNIHVSGKRKRHAAICQADTNICLITMTSGAVYRVPACVDGFVLELNSALQQHPNLVTHAPTTEGYIALISPNYSKVRFGDFTRLSVPTGGDVVEDDDGAEEMQI</sequence>
<evidence type="ECO:0000313" key="1">
    <source>
        <dbReference type="EMBL" id="CCC90020.1"/>
    </source>
</evidence>
<organism evidence="1">
    <name type="scientific">Trypanosoma congolense (strain IL3000)</name>
    <dbReference type="NCBI Taxonomy" id="1068625"/>
    <lineage>
        <taxon>Eukaryota</taxon>
        <taxon>Discoba</taxon>
        <taxon>Euglenozoa</taxon>
        <taxon>Kinetoplastea</taxon>
        <taxon>Metakinetoplastina</taxon>
        <taxon>Trypanosomatida</taxon>
        <taxon>Trypanosomatidae</taxon>
        <taxon>Trypanosoma</taxon>
        <taxon>Nannomonas</taxon>
    </lineage>
</organism>
<dbReference type="Gene3D" id="2.40.50.100">
    <property type="match status" value="1"/>
</dbReference>
<accession>G0UKW5</accession>
<dbReference type="VEuPathDB" id="TriTrypDB:TcIL3000_4_1040"/>
<dbReference type="InterPro" id="IPR011053">
    <property type="entry name" value="Single_hybrid_motif"/>
</dbReference>
<dbReference type="EMBL" id="HE575317">
    <property type="protein sequence ID" value="CCC90020.1"/>
    <property type="molecule type" value="Genomic_DNA"/>
</dbReference>
<dbReference type="SUPFAM" id="SSF51230">
    <property type="entry name" value="Single hybrid motif"/>
    <property type="match status" value="1"/>
</dbReference>
<proteinExistence type="predicted"/>
<gene>
    <name evidence="1" type="ORF">TCIL3000_4_1040</name>
</gene>